<dbReference type="Pfam" id="PF00702">
    <property type="entry name" value="Hydrolase"/>
    <property type="match status" value="1"/>
</dbReference>
<sequence>MTRHHATTTPGTVRQAVLIDFGGVLTTSVLDAFRAFGEEECHDRDLPLRLLTEDEQSRKLLSAHEEGRLSAEEFETGFAARLKLHGATVEPRDLVARIQKRLQRDESMVTLVNTVRTQGIRVGLISNSFGSDTYVGWDLDSLFDSVTISGREGVRKPSRRLYQIACDRLGCHPTEIVMIDDLKQNIVAAERLGMVGITHRDAATTTAKLAQHLGRPQAEFMPASR</sequence>
<comment type="caution">
    <text evidence="1">The sequence shown here is derived from an EMBL/GenBank/DDBJ whole genome shotgun (WGS) entry which is preliminary data.</text>
</comment>
<dbReference type="EMBL" id="BAAAUD010000034">
    <property type="protein sequence ID" value="GAA2945448.1"/>
    <property type="molecule type" value="Genomic_DNA"/>
</dbReference>
<keyword evidence="2" id="KW-1185">Reference proteome</keyword>
<evidence type="ECO:0000313" key="2">
    <source>
        <dbReference type="Proteomes" id="UP001500403"/>
    </source>
</evidence>
<dbReference type="Gene3D" id="1.10.150.240">
    <property type="entry name" value="Putative phosphatase, domain 2"/>
    <property type="match status" value="1"/>
</dbReference>
<gene>
    <name evidence="1" type="ORF">GCM10010446_33440</name>
</gene>
<dbReference type="InterPro" id="IPR023198">
    <property type="entry name" value="PGP-like_dom2"/>
</dbReference>
<evidence type="ECO:0000313" key="1">
    <source>
        <dbReference type="EMBL" id="GAA2945448.1"/>
    </source>
</evidence>
<dbReference type="PANTHER" id="PTHR47829">
    <property type="entry name" value="HYDROLASE, PUTATIVE (AFU_ORTHOLOGUE AFUA_1G12880)-RELATED"/>
    <property type="match status" value="1"/>
</dbReference>
<dbReference type="PANTHER" id="PTHR47829:SF1">
    <property type="entry name" value="HAD FAMILY PHOSPHATASE"/>
    <property type="match status" value="1"/>
</dbReference>
<accession>A0ABP6JUN0</accession>
<dbReference type="GO" id="GO:0016787">
    <property type="term" value="F:hydrolase activity"/>
    <property type="evidence" value="ECO:0007669"/>
    <property type="project" value="UniProtKB-KW"/>
</dbReference>
<organism evidence="1 2">
    <name type="scientific">Streptomyces enissocaesilis</name>
    <dbReference type="NCBI Taxonomy" id="332589"/>
    <lineage>
        <taxon>Bacteria</taxon>
        <taxon>Bacillati</taxon>
        <taxon>Actinomycetota</taxon>
        <taxon>Actinomycetes</taxon>
        <taxon>Kitasatosporales</taxon>
        <taxon>Streptomycetaceae</taxon>
        <taxon>Streptomyces</taxon>
        <taxon>Streptomyces rochei group</taxon>
    </lineage>
</organism>
<dbReference type="SUPFAM" id="SSF56784">
    <property type="entry name" value="HAD-like"/>
    <property type="match status" value="1"/>
</dbReference>
<proteinExistence type="predicted"/>
<dbReference type="Gene3D" id="3.40.50.1000">
    <property type="entry name" value="HAD superfamily/HAD-like"/>
    <property type="match status" value="1"/>
</dbReference>
<dbReference type="InterPro" id="IPR006439">
    <property type="entry name" value="HAD-SF_hydro_IA"/>
</dbReference>
<dbReference type="InterPro" id="IPR052898">
    <property type="entry name" value="ACAD10-like"/>
</dbReference>
<dbReference type="NCBIfam" id="TIGR01509">
    <property type="entry name" value="HAD-SF-IA-v3"/>
    <property type="match status" value="1"/>
</dbReference>
<keyword evidence="1" id="KW-0378">Hydrolase</keyword>
<reference evidence="2" key="1">
    <citation type="journal article" date="2019" name="Int. J. Syst. Evol. Microbiol.">
        <title>The Global Catalogue of Microorganisms (GCM) 10K type strain sequencing project: providing services to taxonomists for standard genome sequencing and annotation.</title>
        <authorList>
            <consortium name="The Broad Institute Genomics Platform"/>
            <consortium name="The Broad Institute Genome Sequencing Center for Infectious Disease"/>
            <person name="Wu L."/>
            <person name="Ma J."/>
        </authorList>
    </citation>
    <scope>NUCLEOTIDE SEQUENCE [LARGE SCALE GENOMIC DNA]</scope>
    <source>
        <strain evidence="2">JCM 9088</strain>
    </source>
</reference>
<dbReference type="SFLD" id="SFLDS00003">
    <property type="entry name" value="Haloacid_Dehalogenase"/>
    <property type="match status" value="1"/>
</dbReference>
<name>A0ABP6JUN0_9ACTN</name>
<dbReference type="NCBIfam" id="TIGR01549">
    <property type="entry name" value="HAD-SF-IA-v1"/>
    <property type="match status" value="1"/>
</dbReference>
<dbReference type="SFLD" id="SFLDG01129">
    <property type="entry name" value="C1.5:_HAD__Beta-PGM__Phosphata"/>
    <property type="match status" value="1"/>
</dbReference>
<dbReference type="InterPro" id="IPR023214">
    <property type="entry name" value="HAD_sf"/>
</dbReference>
<dbReference type="CDD" id="cd02603">
    <property type="entry name" value="HAD_sEH-N_like"/>
    <property type="match status" value="1"/>
</dbReference>
<dbReference type="InterPro" id="IPR036412">
    <property type="entry name" value="HAD-like_sf"/>
</dbReference>
<protein>
    <submittedName>
        <fullName evidence="1">HAD-IA family hydrolase</fullName>
    </submittedName>
</protein>
<dbReference type="Proteomes" id="UP001500403">
    <property type="component" value="Unassembled WGS sequence"/>
</dbReference>